<comment type="caution">
    <text evidence="8">The sequence shown here is derived from an EMBL/GenBank/DDBJ whole genome shotgun (WGS) entry which is preliminary data.</text>
</comment>
<keyword evidence="1" id="KW-0004">4Fe-4S</keyword>
<evidence type="ECO:0000256" key="3">
    <source>
        <dbReference type="ARBA" id="ARBA00022737"/>
    </source>
</evidence>
<feature type="compositionally biased region" description="Low complexity" evidence="6">
    <location>
        <begin position="217"/>
        <end position="238"/>
    </location>
</feature>
<feature type="domain" description="4Fe-4S ferredoxin-type" evidence="7">
    <location>
        <begin position="66"/>
        <end position="97"/>
    </location>
</feature>
<sequence length="438" mass="47195">MSSYFTDIKEGISTTLQGLKLTLQHLRDATSRRKPMGVAEDNYFEQQSGLVTLQYPHEKLPIPDNGRYRLHNEIDDCIVCDKCAKVCPVDCITIEAIKATEEIGRASDGSPIRLYASKFDIDMAKCCYCGLCTVVCPTECLTMEKTFDYSVFELGNLTYNFSNLSPEEAEEKKRLIEQFQREKEELKAQQAAAKVKAEPPAESAAPKRPVFRPTQKPAASTTETVPVTEPTPAAGPTENKAEIPAPKRPAFRPTQKPLTKPAATDEIPAGNANAETPAEPAAVTEDVNKPAPTRPAFRPSMKPKTDAAETGEPTTPPESAAPTAPEPPKKPAFRPTMKPKAEEPQPEATSAPLEARAPDPAASVAPEPPKKPAFRPTMKPKSSGTAEAPVPPTESAPDQSPAAEPTDVAPKPRPAFRPTMKPKPTASQSPESEPGAGE</sequence>
<dbReference type="EMBL" id="BAABHD010000077">
    <property type="protein sequence ID" value="GAA4464629.1"/>
    <property type="molecule type" value="Genomic_DNA"/>
</dbReference>
<dbReference type="InterPro" id="IPR017900">
    <property type="entry name" value="4Fe4S_Fe_S_CS"/>
</dbReference>
<dbReference type="RefSeq" id="WP_345247171.1">
    <property type="nucleotide sequence ID" value="NZ_BAABHD010000077.1"/>
</dbReference>
<feature type="compositionally biased region" description="Low complexity" evidence="6">
    <location>
        <begin position="268"/>
        <end position="285"/>
    </location>
</feature>
<dbReference type="PROSITE" id="PS51379">
    <property type="entry name" value="4FE4S_FER_2"/>
    <property type="match status" value="2"/>
</dbReference>
<dbReference type="Pfam" id="PF12838">
    <property type="entry name" value="Fer4_7"/>
    <property type="match status" value="1"/>
</dbReference>
<organism evidence="8 9">
    <name type="scientific">Nibrella saemangeumensis</name>
    <dbReference type="NCBI Taxonomy" id="1084526"/>
    <lineage>
        <taxon>Bacteria</taxon>
        <taxon>Pseudomonadati</taxon>
        <taxon>Bacteroidota</taxon>
        <taxon>Cytophagia</taxon>
        <taxon>Cytophagales</taxon>
        <taxon>Spirosomataceae</taxon>
        <taxon>Nibrella</taxon>
    </lineage>
</organism>
<evidence type="ECO:0000256" key="2">
    <source>
        <dbReference type="ARBA" id="ARBA00022723"/>
    </source>
</evidence>
<evidence type="ECO:0000256" key="4">
    <source>
        <dbReference type="ARBA" id="ARBA00023004"/>
    </source>
</evidence>
<accession>A0ABP8NBM1</accession>
<name>A0ABP8NBM1_9BACT</name>
<reference evidence="9" key="1">
    <citation type="journal article" date="2019" name="Int. J. Syst. Evol. Microbiol.">
        <title>The Global Catalogue of Microorganisms (GCM) 10K type strain sequencing project: providing services to taxonomists for standard genome sequencing and annotation.</title>
        <authorList>
            <consortium name="The Broad Institute Genomics Platform"/>
            <consortium name="The Broad Institute Genome Sequencing Center for Infectious Disease"/>
            <person name="Wu L."/>
            <person name="Ma J."/>
        </authorList>
    </citation>
    <scope>NUCLEOTIDE SEQUENCE [LARGE SCALE GENOMIC DNA]</scope>
    <source>
        <strain evidence="9">JCM 17927</strain>
    </source>
</reference>
<dbReference type="PROSITE" id="PS00198">
    <property type="entry name" value="4FE4S_FER_1"/>
    <property type="match status" value="2"/>
</dbReference>
<evidence type="ECO:0000256" key="5">
    <source>
        <dbReference type="ARBA" id="ARBA00023014"/>
    </source>
</evidence>
<proteinExistence type="predicted"/>
<evidence type="ECO:0000313" key="8">
    <source>
        <dbReference type="EMBL" id="GAA4464629.1"/>
    </source>
</evidence>
<feature type="region of interest" description="Disordered" evidence="6">
    <location>
        <begin position="186"/>
        <end position="438"/>
    </location>
</feature>
<keyword evidence="5" id="KW-0411">Iron-sulfur</keyword>
<keyword evidence="2" id="KW-0479">Metal-binding</keyword>
<keyword evidence="9" id="KW-1185">Reference proteome</keyword>
<evidence type="ECO:0000259" key="7">
    <source>
        <dbReference type="PROSITE" id="PS51379"/>
    </source>
</evidence>
<keyword evidence="3" id="KW-0677">Repeat</keyword>
<dbReference type="Proteomes" id="UP001501175">
    <property type="component" value="Unassembled WGS sequence"/>
</dbReference>
<evidence type="ECO:0000256" key="6">
    <source>
        <dbReference type="SAM" id="MobiDB-lite"/>
    </source>
</evidence>
<feature type="domain" description="4Fe-4S ferredoxin-type" evidence="7">
    <location>
        <begin position="117"/>
        <end position="146"/>
    </location>
</feature>
<gene>
    <name evidence="8" type="ORF">GCM10023189_44170</name>
</gene>
<dbReference type="InterPro" id="IPR017896">
    <property type="entry name" value="4Fe4S_Fe-S-bd"/>
</dbReference>
<keyword evidence="4" id="KW-0408">Iron</keyword>
<dbReference type="PANTHER" id="PTHR10849">
    <property type="entry name" value="NADH DEHYDROGENASE UBIQUINONE IRON-SULFUR PROTEIN 8, MITOCHONDRIAL"/>
    <property type="match status" value="1"/>
</dbReference>
<feature type="compositionally biased region" description="Low complexity" evidence="6">
    <location>
        <begin position="188"/>
        <end position="207"/>
    </location>
</feature>
<evidence type="ECO:0000313" key="9">
    <source>
        <dbReference type="Proteomes" id="UP001501175"/>
    </source>
</evidence>
<evidence type="ECO:0000256" key="1">
    <source>
        <dbReference type="ARBA" id="ARBA00022485"/>
    </source>
</evidence>
<feature type="compositionally biased region" description="Low complexity" evidence="6">
    <location>
        <begin position="308"/>
        <end position="323"/>
    </location>
</feature>
<dbReference type="InterPro" id="IPR010226">
    <property type="entry name" value="NADH_quinone_OxRdtase_chainI"/>
</dbReference>
<dbReference type="Gene3D" id="3.30.70.3270">
    <property type="match status" value="1"/>
</dbReference>
<dbReference type="SUPFAM" id="SSF54862">
    <property type="entry name" value="4Fe-4S ferredoxins"/>
    <property type="match status" value="1"/>
</dbReference>
<protein>
    <recommendedName>
        <fullName evidence="7">4Fe-4S ferredoxin-type domain-containing protein</fullName>
    </recommendedName>
</protein>